<dbReference type="InterPro" id="IPR001638">
    <property type="entry name" value="Solute-binding_3/MltF_N"/>
</dbReference>
<accession>A0ABN4X7Q3</accession>
<evidence type="ECO:0000259" key="7">
    <source>
        <dbReference type="SMART" id="SM00079"/>
    </source>
</evidence>
<dbReference type="InterPro" id="IPR001320">
    <property type="entry name" value="Iontro_rcpt_C"/>
</dbReference>
<evidence type="ECO:0000313" key="9">
    <source>
        <dbReference type="Proteomes" id="UP000185622"/>
    </source>
</evidence>
<evidence type="ECO:0000256" key="3">
    <source>
        <dbReference type="ARBA" id="ARBA00022729"/>
    </source>
</evidence>
<name>A0ABN4X7Q3_9RHOB</name>
<gene>
    <name evidence="8" type="ORF">BMG03_05005</name>
</gene>
<dbReference type="PANTHER" id="PTHR35936">
    <property type="entry name" value="MEMBRANE-BOUND LYTIC MUREIN TRANSGLYCOSYLASE F"/>
    <property type="match status" value="1"/>
</dbReference>
<dbReference type="InterPro" id="IPR018313">
    <property type="entry name" value="SBP_3_CS"/>
</dbReference>
<comment type="similarity">
    <text evidence="2 4">Belongs to the bacterial solute-binding protein 3 family.</text>
</comment>
<feature type="signal peptide" evidence="5">
    <location>
        <begin position="1"/>
        <end position="25"/>
    </location>
</feature>
<feature type="domain" description="Ionotropic glutamate receptor C-terminal" evidence="7">
    <location>
        <begin position="27"/>
        <end position="245"/>
    </location>
</feature>
<dbReference type="RefSeq" id="WP_075777110.1">
    <property type="nucleotide sequence ID" value="NZ_CP019437.1"/>
</dbReference>
<proteinExistence type="inferred from homology"/>
<protein>
    <submittedName>
        <fullName evidence="8">Amino acid ABC transporter substrate-binding protein</fullName>
    </submittedName>
</protein>
<reference evidence="8 9" key="1">
    <citation type="submission" date="2017-01" db="EMBL/GenBank/DDBJ databases">
        <title>The complete genome sequence of a sulfur-oxidizing marine bacterium Thioclava sp. 25B10_4T.</title>
        <authorList>
            <person name="Liu Y."/>
            <person name="Lai Q."/>
            <person name="Shao Z."/>
        </authorList>
    </citation>
    <scope>NUCLEOTIDE SEQUENCE [LARGE SCALE GENOMIC DNA]</scope>
    <source>
        <strain evidence="8 9">25B10_4</strain>
    </source>
</reference>
<dbReference type="Gene3D" id="3.40.190.10">
    <property type="entry name" value="Periplasmic binding protein-like II"/>
    <property type="match status" value="2"/>
</dbReference>
<evidence type="ECO:0000313" key="8">
    <source>
        <dbReference type="EMBL" id="AQS47229.1"/>
    </source>
</evidence>
<feature type="domain" description="Solute-binding protein family 3/N-terminal" evidence="6">
    <location>
        <begin position="27"/>
        <end position="246"/>
    </location>
</feature>
<dbReference type="PANTHER" id="PTHR35936:SF17">
    <property type="entry name" value="ARGININE-BINDING EXTRACELLULAR PROTEIN ARTP"/>
    <property type="match status" value="1"/>
</dbReference>
<comment type="subcellular location">
    <subcellularLocation>
        <location evidence="1">Cell envelope</location>
    </subcellularLocation>
</comment>
<dbReference type="Proteomes" id="UP000185622">
    <property type="component" value="Chromosome"/>
</dbReference>
<dbReference type="SMART" id="SM00062">
    <property type="entry name" value="PBPb"/>
    <property type="match status" value="1"/>
</dbReference>
<sequence length="263" mass="28291">MSGKFGKIAAMAFVAVTALGTSAWAETLTVGANIGNVPWEFQDETGKNVGFEVDLVDAVAAKLGRDVEIVNIPFNGLFSAVQSGRIDAAISSITITDERLKSVSFAQPYYDSDQSLTALASGPQSLDEMKGKIVGVDTGSTGDMWATEHNAEYGFSEIKRYEGLAPAMLDLTAGRIDGYISDIPALLYYVKDKPQLKVVQRIATGEKYSMMFAKDAPLASEVNDIITELKKDGTIAKLHEKWFGVAPEADTSTVTVMDMPSLK</sequence>
<dbReference type="PROSITE" id="PS01039">
    <property type="entry name" value="SBP_BACTERIAL_3"/>
    <property type="match status" value="1"/>
</dbReference>
<dbReference type="SMART" id="SM00079">
    <property type="entry name" value="PBPe"/>
    <property type="match status" value="1"/>
</dbReference>
<dbReference type="EMBL" id="CP019437">
    <property type="protein sequence ID" value="AQS47229.1"/>
    <property type="molecule type" value="Genomic_DNA"/>
</dbReference>
<keyword evidence="9" id="KW-1185">Reference proteome</keyword>
<dbReference type="SUPFAM" id="SSF53850">
    <property type="entry name" value="Periplasmic binding protein-like II"/>
    <property type="match status" value="1"/>
</dbReference>
<keyword evidence="3 5" id="KW-0732">Signal</keyword>
<dbReference type="Pfam" id="PF00497">
    <property type="entry name" value="SBP_bac_3"/>
    <property type="match status" value="1"/>
</dbReference>
<evidence type="ECO:0000256" key="1">
    <source>
        <dbReference type="ARBA" id="ARBA00004196"/>
    </source>
</evidence>
<evidence type="ECO:0000256" key="2">
    <source>
        <dbReference type="ARBA" id="ARBA00010333"/>
    </source>
</evidence>
<organism evidence="8 9">
    <name type="scientific">Thioclava nitratireducens</name>
    <dbReference type="NCBI Taxonomy" id="1915078"/>
    <lineage>
        <taxon>Bacteria</taxon>
        <taxon>Pseudomonadati</taxon>
        <taxon>Pseudomonadota</taxon>
        <taxon>Alphaproteobacteria</taxon>
        <taxon>Rhodobacterales</taxon>
        <taxon>Paracoccaceae</taxon>
        <taxon>Thioclava</taxon>
    </lineage>
</organism>
<feature type="chain" id="PRO_5045272288" evidence="5">
    <location>
        <begin position="26"/>
        <end position="263"/>
    </location>
</feature>
<evidence type="ECO:0000256" key="4">
    <source>
        <dbReference type="RuleBase" id="RU003744"/>
    </source>
</evidence>
<evidence type="ECO:0000259" key="6">
    <source>
        <dbReference type="SMART" id="SM00062"/>
    </source>
</evidence>
<dbReference type="CDD" id="cd13530">
    <property type="entry name" value="PBP2_peptides_like"/>
    <property type="match status" value="1"/>
</dbReference>
<evidence type="ECO:0000256" key="5">
    <source>
        <dbReference type="SAM" id="SignalP"/>
    </source>
</evidence>